<reference evidence="2" key="2">
    <citation type="journal article" date="2021" name="PeerJ">
        <title>Extensive microbial diversity within the chicken gut microbiome revealed by metagenomics and culture.</title>
        <authorList>
            <person name="Gilroy R."/>
            <person name="Ravi A."/>
            <person name="Getino M."/>
            <person name="Pursley I."/>
            <person name="Horton D.L."/>
            <person name="Alikhan N.F."/>
            <person name="Baker D."/>
            <person name="Gharbi K."/>
            <person name="Hall N."/>
            <person name="Watson M."/>
            <person name="Adriaenssens E.M."/>
            <person name="Foster-Nyarko E."/>
            <person name="Jarju S."/>
            <person name="Secka A."/>
            <person name="Antonio M."/>
            <person name="Oren A."/>
            <person name="Chaudhuri R.R."/>
            <person name="La Ragione R."/>
            <person name="Hildebrand F."/>
            <person name="Pallen M.J."/>
        </authorList>
    </citation>
    <scope>NUCLEOTIDE SEQUENCE</scope>
    <source>
        <strain evidence="2">ChiGjej1B1-24693</strain>
    </source>
</reference>
<sequence>MSTHGTSEVAQPTFAGLYGGLAFLVVALTAAPFYANTETDTLRITYFSIWQMLGRSNGGGLDVFSILLLAIMVGLCVRATIRPVRSVALPLGVTAIALVAVLMVGLRVGADRDAALSATGSMLMATGIAAMVLGVGHAIHLTILKARGVL</sequence>
<keyword evidence="1" id="KW-1133">Transmembrane helix</keyword>
<evidence type="ECO:0000313" key="3">
    <source>
        <dbReference type="Proteomes" id="UP000886842"/>
    </source>
</evidence>
<feature type="transmembrane region" description="Helical" evidence="1">
    <location>
        <begin position="63"/>
        <end position="81"/>
    </location>
</feature>
<accession>A0A9D1KLU5</accession>
<keyword evidence="1" id="KW-0472">Membrane</keyword>
<feature type="transmembrane region" description="Helical" evidence="1">
    <location>
        <begin position="88"/>
        <end position="110"/>
    </location>
</feature>
<evidence type="ECO:0000256" key="1">
    <source>
        <dbReference type="SAM" id="Phobius"/>
    </source>
</evidence>
<evidence type="ECO:0000313" key="2">
    <source>
        <dbReference type="EMBL" id="HIT75619.1"/>
    </source>
</evidence>
<name>A0A9D1KLU5_9ACTN</name>
<dbReference type="EMBL" id="DVLP01000254">
    <property type="protein sequence ID" value="HIT75619.1"/>
    <property type="molecule type" value="Genomic_DNA"/>
</dbReference>
<feature type="transmembrane region" description="Helical" evidence="1">
    <location>
        <begin position="12"/>
        <end position="35"/>
    </location>
</feature>
<dbReference type="AlphaFoldDB" id="A0A9D1KLU5"/>
<proteinExistence type="predicted"/>
<organism evidence="2 3">
    <name type="scientific">Candidatus Avipropionibacterium avicola</name>
    <dbReference type="NCBI Taxonomy" id="2840701"/>
    <lineage>
        <taxon>Bacteria</taxon>
        <taxon>Bacillati</taxon>
        <taxon>Actinomycetota</taxon>
        <taxon>Actinomycetes</taxon>
        <taxon>Propionibacteriales</taxon>
        <taxon>Propionibacteriaceae</taxon>
        <taxon>Propionibacteriaceae incertae sedis</taxon>
        <taxon>Candidatus Avipropionibacterium</taxon>
    </lineage>
</organism>
<reference evidence="2" key="1">
    <citation type="submission" date="2020-10" db="EMBL/GenBank/DDBJ databases">
        <authorList>
            <person name="Gilroy R."/>
        </authorList>
    </citation>
    <scope>NUCLEOTIDE SEQUENCE</scope>
    <source>
        <strain evidence="2">ChiGjej1B1-24693</strain>
    </source>
</reference>
<dbReference type="Proteomes" id="UP000886842">
    <property type="component" value="Unassembled WGS sequence"/>
</dbReference>
<gene>
    <name evidence="2" type="ORF">IAA98_08545</name>
</gene>
<keyword evidence="1" id="KW-0812">Transmembrane</keyword>
<protein>
    <submittedName>
        <fullName evidence="2">Uncharacterized protein</fullName>
    </submittedName>
</protein>
<feature type="transmembrane region" description="Helical" evidence="1">
    <location>
        <begin position="122"/>
        <end position="144"/>
    </location>
</feature>
<comment type="caution">
    <text evidence="2">The sequence shown here is derived from an EMBL/GenBank/DDBJ whole genome shotgun (WGS) entry which is preliminary data.</text>
</comment>